<sequence length="206" mass="24188">MEHQPRAPLKLRRWTSEDEQMLLNLRDREKKDFTDIAKILNRTTAAAIQHYSVLKQQSEGRFVEWTHAMDEHIINGRRRGLHIKTISVEMKLTAHAVADRWYTLLREKKVPEDVLAIWRRKNDVVFTLEEDEVILRLWIEMEDDEQLVRMVSFRGKSQSDIRERRIELVYGSSPLYQRLLGIGDGGGNAPHALDKALGKPRYGWMT</sequence>
<reference evidence="1" key="1">
    <citation type="journal article" date="2020" name="Stud. Mycol.">
        <title>101 Dothideomycetes genomes: a test case for predicting lifestyles and emergence of pathogens.</title>
        <authorList>
            <person name="Haridas S."/>
            <person name="Albert R."/>
            <person name="Binder M."/>
            <person name="Bloem J."/>
            <person name="Labutti K."/>
            <person name="Salamov A."/>
            <person name="Andreopoulos B."/>
            <person name="Baker S."/>
            <person name="Barry K."/>
            <person name="Bills G."/>
            <person name="Bluhm B."/>
            <person name="Cannon C."/>
            <person name="Castanera R."/>
            <person name="Culley D."/>
            <person name="Daum C."/>
            <person name="Ezra D."/>
            <person name="Gonzalez J."/>
            <person name="Henrissat B."/>
            <person name="Kuo A."/>
            <person name="Liang C."/>
            <person name="Lipzen A."/>
            <person name="Lutzoni F."/>
            <person name="Magnuson J."/>
            <person name="Mondo S."/>
            <person name="Nolan M."/>
            <person name="Ohm R."/>
            <person name="Pangilinan J."/>
            <person name="Park H.-J."/>
            <person name="Ramirez L."/>
            <person name="Alfaro M."/>
            <person name="Sun H."/>
            <person name="Tritt A."/>
            <person name="Yoshinaga Y."/>
            <person name="Zwiers L.-H."/>
            <person name="Turgeon B."/>
            <person name="Goodwin S."/>
            <person name="Spatafora J."/>
            <person name="Crous P."/>
            <person name="Grigoriev I."/>
        </authorList>
    </citation>
    <scope>NUCLEOTIDE SEQUENCE</scope>
    <source>
        <strain evidence="1">CBS 119687</strain>
    </source>
</reference>
<dbReference type="OrthoDB" id="3729788at2759"/>
<evidence type="ECO:0000313" key="1">
    <source>
        <dbReference type="EMBL" id="KAF2129892.1"/>
    </source>
</evidence>
<organism evidence="1 2">
    <name type="scientific">Dothidotthia symphoricarpi CBS 119687</name>
    <dbReference type="NCBI Taxonomy" id="1392245"/>
    <lineage>
        <taxon>Eukaryota</taxon>
        <taxon>Fungi</taxon>
        <taxon>Dikarya</taxon>
        <taxon>Ascomycota</taxon>
        <taxon>Pezizomycotina</taxon>
        <taxon>Dothideomycetes</taxon>
        <taxon>Pleosporomycetidae</taxon>
        <taxon>Pleosporales</taxon>
        <taxon>Dothidotthiaceae</taxon>
        <taxon>Dothidotthia</taxon>
    </lineage>
</organism>
<dbReference type="Pfam" id="PF13921">
    <property type="entry name" value="Myb_DNA-bind_6"/>
    <property type="match status" value="1"/>
</dbReference>
<dbReference type="Proteomes" id="UP000799771">
    <property type="component" value="Unassembled WGS sequence"/>
</dbReference>
<dbReference type="RefSeq" id="XP_033524279.1">
    <property type="nucleotide sequence ID" value="XM_033672167.1"/>
</dbReference>
<protein>
    <recommendedName>
        <fullName evidence="3">Myb-like domain-containing protein</fullName>
    </recommendedName>
</protein>
<gene>
    <name evidence="1" type="ORF">P153DRAFT_418575</name>
</gene>
<dbReference type="InterPro" id="IPR009057">
    <property type="entry name" value="Homeodomain-like_sf"/>
</dbReference>
<dbReference type="AlphaFoldDB" id="A0A6A6ADB8"/>
<dbReference type="GeneID" id="54412599"/>
<name>A0A6A6ADB8_9PLEO</name>
<proteinExistence type="predicted"/>
<evidence type="ECO:0008006" key="3">
    <source>
        <dbReference type="Google" id="ProtNLM"/>
    </source>
</evidence>
<evidence type="ECO:0000313" key="2">
    <source>
        <dbReference type="Proteomes" id="UP000799771"/>
    </source>
</evidence>
<dbReference type="EMBL" id="ML977505">
    <property type="protein sequence ID" value="KAF2129892.1"/>
    <property type="molecule type" value="Genomic_DNA"/>
</dbReference>
<keyword evidence="2" id="KW-1185">Reference proteome</keyword>
<accession>A0A6A6ADB8</accession>
<dbReference type="SUPFAM" id="SSF46689">
    <property type="entry name" value="Homeodomain-like"/>
    <property type="match status" value="1"/>
</dbReference>